<feature type="transmembrane region" description="Helical" evidence="18">
    <location>
        <begin position="56"/>
        <end position="81"/>
    </location>
</feature>
<feature type="transmembrane region" description="Helical" evidence="18">
    <location>
        <begin position="233"/>
        <end position="255"/>
    </location>
</feature>
<keyword evidence="7 18" id="KW-0679">Respiratory chain</keyword>
<dbReference type="Pfam" id="PF00361">
    <property type="entry name" value="Proton_antipo_M"/>
    <property type="match status" value="1"/>
</dbReference>
<evidence type="ECO:0000256" key="15">
    <source>
        <dbReference type="ARBA" id="ARBA00023128"/>
    </source>
</evidence>
<feature type="transmembrane region" description="Helical" evidence="18">
    <location>
        <begin position="93"/>
        <end position="111"/>
    </location>
</feature>
<keyword evidence="6" id="KW-0813">Transport</keyword>
<evidence type="ECO:0000256" key="11">
    <source>
        <dbReference type="ARBA" id="ARBA00022982"/>
    </source>
</evidence>
<evidence type="ECO:0000256" key="18">
    <source>
        <dbReference type="RuleBase" id="RU003403"/>
    </source>
</evidence>
<keyword evidence="9 18" id="KW-0999">Mitochondrion inner membrane</keyword>
<geneLocation type="mitochondrion" evidence="20"/>
<evidence type="ECO:0000256" key="17">
    <source>
        <dbReference type="ARBA" id="ARBA00049551"/>
    </source>
</evidence>
<organism evidence="20">
    <name type="scientific">Lygaeus sp. FS-2019</name>
    <dbReference type="NCBI Taxonomy" id="2575686"/>
    <lineage>
        <taxon>Eukaryota</taxon>
        <taxon>Metazoa</taxon>
        <taxon>Ecdysozoa</taxon>
        <taxon>Arthropoda</taxon>
        <taxon>Hexapoda</taxon>
        <taxon>Insecta</taxon>
        <taxon>Pterygota</taxon>
        <taxon>Neoptera</taxon>
        <taxon>Paraneoptera</taxon>
        <taxon>Hemiptera</taxon>
        <taxon>Heteroptera</taxon>
        <taxon>Panheteroptera</taxon>
        <taxon>Pentatomomorpha</taxon>
        <taxon>Lygaeoidea</taxon>
        <taxon>Lygaeidae</taxon>
        <taxon>Lygaeinae</taxon>
        <taxon>Lygaeus</taxon>
    </lineage>
</organism>
<proteinExistence type="inferred from homology"/>
<dbReference type="GO" id="GO:0005743">
    <property type="term" value="C:mitochondrial inner membrane"/>
    <property type="evidence" value="ECO:0007669"/>
    <property type="project" value="UniProtKB-SubCell"/>
</dbReference>
<feature type="transmembrane region" description="Helical" evidence="18">
    <location>
        <begin position="194"/>
        <end position="212"/>
    </location>
</feature>
<evidence type="ECO:0000256" key="16">
    <source>
        <dbReference type="ARBA" id="ARBA00023136"/>
    </source>
</evidence>
<keyword evidence="11 18" id="KW-0249">Electron transport</keyword>
<evidence type="ECO:0000256" key="12">
    <source>
        <dbReference type="ARBA" id="ARBA00022989"/>
    </source>
</evidence>
<evidence type="ECO:0000256" key="3">
    <source>
        <dbReference type="ARBA" id="ARBA00007012"/>
    </source>
</evidence>
<dbReference type="PRINTS" id="PR01436">
    <property type="entry name" value="NADHDHGNASE2"/>
</dbReference>
<keyword evidence="13 18" id="KW-0520">NAD</keyword>
<evidence type="ECO:0000256" key="10">
    <source>
        <dbReference type="ARBA" id="ARBA00022967"/>
    </source>
</evidence>
<comment type="function">
    <text evidence="18">Core subunit of the mitochondrial membrane respiratory chain NADH dehydrogenase (Complex I) which catalyzes electron transfer from NADH through the respiratory chain, using ubiquinone as an electron acceptor. Essential for the catalytic activity and assembly of complex I.</text>
</comment>
<dbReference type="AlphaFoldDB" id="A0A4D6X878"/>
<evidence type="ECO:0000256" key="14">
    <source>
        <dbReference type="ARBA" id="ARBA00023075"/>
    </source>
</evidence>
<evidence type="ECO:0000256" key="1">
    <source>
        <dbReference type="ARBA" id="ARBA00003257"/>
    </source>
</evidence>
<evidence type="ECO:0000256" key="5">
    <source>
        <dbReference type="ARBA" id="ARBA00021008"/>
    </source>
</evidence>
<accession>A0A4D6X878</accession>
<evidence type="ECO:0000256" key="8">
    <source>
        <dbReference type="ARBA" id="ARBA00022692"/>
    </source>
</evidence>
<dbReference type="EMBL" id="MF497725">
    <property type="protein sequence ID" value="QCI09365.1"/>
    <property type="molecule type" value="Genomic_DNA"/>
</dbReference>
<dbReference type="InterPro" id="IPR001750">
    <property type="entry name" value="ND/Mrp_TM"/>
</dbReference>
<evidence type="ECO:0000256" key="7">
    <source>
        <dbReference type="ARBA" id="ARBA00022660"/>
    </source>
</evidence>
<evidence type="ECO:0000256" key="9">
    <source>
        <dbReference type="ARBA" id="ARBA00022792"/>
    </source>
</evidence>
<name>A0A4D6X878_9HEMI</name>
<dbReference type="GO" id="GO:0006120">
    <property type="term" value="P:mitochondrial electron transport, NADH to ubiquinone"/>
    <property type="evidence" value="ECO:0007669"/>
    <property type="project" value="InterPro"/>
</dbReference>
<feature type="transmembrane region" description="Helical" evidence="18">
    <location>
        <begin position="309"/>
        <end position="327"/>
    </location>
</feature>
<comment type="catalytic activity">
    <reaction evidence="17 18">
        <text>a ubiquinone + NADH + 5 H(+)(in) = a ubiquinol + NAD(+) + 4 H(+)(out)</text>
        <dbReference type="Rhea" id="RHEA:29091"/>
        <dbReference type="Rhea" id="RHEA-COMP:9565"/>
        <dbReference type="Rhea" id="RHEA-COMP:9566"/>
        <dbReference type="ChEBI" id="CHEBI:15378"/>
        <dbReference type="ChEBI" id="CHEBI:16389"/>
        <dbReference type="ChEBI" id="CHEBI:17976"/>
        <dbReference type="ChEBI" id="CHEBI:57540"/>
        <dbReference type="ChEBI" id="CHEBI:57945"/>
        <dbReference type="EC" id="7.1.1.2"/>
    </reaction>
</comment>
<feature type="transmembrane region" description="Helical" evidence="18">
    <location>
        <begin position="146"/>
        <end position="166"/>
    </location>
</feature>
<comment type="similarity">
    <text evidence="3 18">Belongs to the complex I subunit 2 family.</text>
</comment>
<evidence type="ECO:0000256" key="13">
    <source>
        <dbReference type="ARBA" id="ARBA00023027"/>
    </source>
</evidence>
<feature type="transmembrane region" description="Helical" evidence="18">
    <location>
        <begin position="117"/>
        <end position="139"/>
    </location>
</feature>
<evidence type="ECO:0000313" key="20">
    <source>
        <dbReference type="EMBL" id="QCI09365.1"/>
    </source>
</evidence>
<dbReference type="InterPro" id="IPR050175">
    <property type="entry name" value="Complex_I_Subunit_2"/>
</dbReference>
<keyword evidence="15 18" id="KW-0496">Mitochondrion</keyword>
<keyword evidence="8 18" id="KW-0812">Transmembrane</keyword>
<dbReference type="EC" id="7.1.1.2" evidence="4 18"/>
<keyword evidence="16 18" id="KW-0472">Membrane</keyword>
<sequence>MLNYSKMMFSSILIMSTIIIVTSNSWLGMWMGMEMNLMSFIPLISKTKNMSSSHGMIIYFLNQSMGSIIFLFAMLMNVIIISPMIINQFFNEMLTISILIKLGAAPFHMWIPEMMTSLNWIEIFLLSTLQKLGPLFVLYSTSTSSLMINISVVLSSIIGSIGGIMYTSLRKILAYSSINQMSWMIMMLSISSQWYLYLLLYSILMMIICIWFHNNNYYFMNQMMKKSSTMEKLTISTLLLSMGGMPPMLGFLPKWIAIQTMMTNQNIMIMMIMIMTSMLTLFYYMRMISSMMLIYTSINKWNSKGKNTISLWITFIINLSLPLFLMMDFI</sequence>
<dbReference type="GO" id="GO:0008137">
    <property type="term" value="F:NADH dehydrogenase (ubiquinone) activity"/>
    <property type="evidence" value="ECO:0007669"/>
    <property type="project" value="UniProtKB-EC"/>
</dbReference>
<evidence type="ECO:0000256" key="6">
    <source>
        <dbReference type="ARBA" id="ARBA00022448"/>
    </source>
</evidence>
<evidence type="ECO:0000259" key="19">
    <source>
        <dbReference type="Pfam" id="PF00361"/>
    </source>
</evidence>
<reference evidence="20" key="1">
    <citation type="journal article" date="2019" name="Syst. Entomol.">
        <title>Higher level phylogeny and evolutionary history of Pentatomomorpha (Hemiptera: Heteroptera) inferred from mitochondrial genome sequences.</title>
        <authorList>
            <person name="Liu Y."/>
            <person name="Li H."/>
            <person name="Song F."/>
            <person name="Zhao Y."/>
            <person name="Wilson J.J."/>
            <person name="Cai W."/>
        </authorList>
    </citation>
    <scope>NUCLEOTIDE SEQUENCE</scope>
</reference>
<keyword evidence="12 18" id="KW-1133">Transmembrane helix</keyword>
<keyword evidence="14 18" id="KW-0830">Ubiquinone</keyword>
<dbReference type="InterPro" id="IPR003917">
    <property type="entry name" value="NADH_UbQ_OxRdtase_chain2"/>
</dbReference>
<feature type="transmembrane region" description="Helical" evidence="18">
    <location>
        <begin position="267"/>
        <end position="288"/>
    </location>
</feature>
<dbReference type="PANTHER" id="PTHR46552:SF1">
    <property type="entry name" value="NADH-UBIQUINONE OXIDOREDUCTASE CHAIN 2"/>
    <property type="match status" value="1"/>
</dbReference>
<feature type="domain" description="NADH:quinone oxidoreductase/Mrp antiporter transmembrane" evidence="19">
    <location>
        <begin position="23"/>
        <end position="280"/>
    </location>
</feature>
<evidence type="ECO:0000256" key="4">
    <source>
        <dbReference type="ARBA" id="ARBA00012944"/>
    </source>
</evidence>
<comment type="subcellular location">
    <subcellularLocation>
        <location evidence="2 18">Mitochondrion inner membrane</location>
        <topology evidence="2 18">Multi-pass membrane protein</topology>
    </subcellularLocation>
</comment>
<gene>
    <name evidence="20" type="primary">ND2</name>
</gene>
<comment type="function">
    <text evidence="1">Core subunit of the mitochondrial membrane respiratory chain NADH dehydrogenase (Complex I) that is believed to belong to the minimal assembly required for catalysis. Complex I functions in the transfer of electrons from NADH to the respiratory chain. The immediate electron acceptor for the enzyme is believed to be ubiquinone.</text>
</comment>
<evidence type="ECO:0000256" key="2">
    <source>
        <dbReference type="ARBA" id="ARBA00004448"/>
    </source>
</evidence>
<feature type="transmembrane region" description="Helical" evidence="18">
    <location>
        <begin position="12"/>
        <end position="33"/>
    </location>
</feature>
<keyword evidence="10 18" id="KW-1278">Translocase</keyword>
<dbReference type="PANTHER" id="PTHR46552">
    <property type="entry name" value="NADH-UBIQUINONE OXIDOREDUCTASE CHAIN 2"/>
    <property type="match status" value="1"/>
</dbReference>
<protein>
    <recommendedName>
        <fullName evidence="5 18">NADH-ubiquinone oxidoreductase chain 2</fullName>
        <ecNumber evidence="4 18">7.1.1.2</ecNumber>
    </recommendedName>
</protein>